<dbReference type="PANTHER" id="PTHR43134:SF1">
    <property type="entry name" value="SIGNAL RECOGNITION PARTICLE RECEPTOR SUBUNIT ALPHA"/>
    <property type="match status" value="1"/>
</dbReference>
<keyword evidence="1 9" id="KW-1003">Cell membrane</keyword>
<evidence type="ECO:0000256" key="4">
    <source>
        <dbReference type="ARBA" id="ARBA00022801"/>
    </source>
</evidence>
<keyword evidence="4 9" id="KW-0378">Hydrolase</keyword>
<keyword evidence="2 9" id="KW-0963">Cytoplasm</keyword>
<comment type="catalytic activity">
    <reaction evidence="8 9">
        <text>GTP + H2O = GDP + phosphate + H(+)</text>
        <dbReference type="Rhea" id="RHEA:19669"/>
        <dbReference type="ChEBI" id="CHEBI:15377"/>
        <dbReference type="ChEBI" id="CHEBI:15378"/>
        <dbReference type="ChEBI" id="CHEBI:37565"/>
        <dbReference type="ChEBI" id="CHEBI:43474"/>
        <dbReference type="ChEBI" id="CHEBI:58189"/>
        <dbReference type="EC" id="3.6.5.4"/>
    </reaction>
</comment>
<dbReference type="GO" id="GO:0006614">
    <property type="term" value="P:SRP-dependent cotranslational protein targeting to membrane"/>
    <property type="evidence" value="ECO:0007669"/>
    <property type="project" value="InterPro"/>
</dbReference>
<dbReference type="SMART" id="SM00962">
    <property type="entry name" value="SRP54"/>
    <property type="match status" value="1"/>
</dbReference>
<keyword evidence="3 9" id="KW-0547">Nucleotide-binding</keyword>
<evidence type="ECO:0000256" key="6">
    <source>
        <dbReference type="ARBA" id="ARBA00023136"/>
    </source>
</evidence>
<dbReference type="Gene3D" id="1.20.120.140">
    <property type="entry name" value="Signal recognition particle SRP54, nucleotide-binding domain"/>
    <property type="match status" value="1"/>
</dbReference>
<dbReference type="SUPFAM" id="SSF47364">
    <property type="entry name" value="Domain of the SRP/SRP receptor G-proteins"/>
    <property type="match status" value="1"/>
</dbReference>
<protein>
    <recommendedName>
        <fullName evidence="9">Signal recognition particle receptor FtsY</fullName>
        <shortName evidence="9">SRP receptor</shortName>
        <ecNumber evidence="9">3.6.5.4</ecNumber>
    </recommendedName>
</protein>
<dbReference type="AlphaFoldDB" id="A0A1F7RIE7"/>
<accession>A0A1F7RIE7</accession>
<dbReference type="SUPFAM" id="SSF52540">
    <property type="entry name" value="P-loop containing nucleoside triphosphate hydrolases"/>
    <property type="match status" value="1"/>
</dbReference>
<evidence type="ECO:0000256" key="5">
    <source>
        <dbReference type="ARBA" id="ARBA00023134"/>
    </source>
</evidence>
<dbReference type="FunFam" id="3.40.50.300:FF:000053">
    <property type="entry name" value="Signal recognition particle receptor FtsY"/>
    <property type="match status" value="1"/>
</dbReference>
<evidence type="ECO:0000313" key="11">
    <source>
        <dbReference type="EMBL" id="OGL40948.1"/>
    </source>
</evidence>
<comment type="subcellular location">
    <subcellularLocation>
        <location evidence="9">Cell membrane</location>
        <topology evidence="9">Peripheral membrane protein</topology>
        <orientation evidence="9">Cytoplasmic side</orientation>
    </subcellularLocation>
    <subcellularLocation>
        <location evidence="9">Cytoplasm</location>
    </subcellularLocation>
</comment>
<dbReference type="GO" id="GO:0005737">
    <property type="term" value="C:cytoplasm"/>
    <property type="evidence" value="ECO:0007669"/>
    <property type="project" value="UniProtKB-SubCell"/>
</dbReference>
<feature type="binding site" evidence="9">
    <location>
        <begin position="108"/>
        <end position="115"/>
    </location>
    <ligand>
        <name>GTP</name>
        <dbReference type="ChEBI" id="CHEBI:37565"/>
    </ligand>
</feature>
<feature type="binding site" evidence="9">
    <location>
        <begin position="190"/>
        <end position="194"/>
    </location>
    <ligand>
        <name>GTP</name>
        <dbReference type="ChEBI" id="CHEBI:37565"/>
    </ligand>
</feature>
<dbReference type="SMART" id="SM00382">
    <property type="entry name" value="AAA"/>
    <property type="match status" value="1"/>
</dbReference>
<dbReference type="InterPro" id="IPR004390">
    <property type="entry name" value="SR_rcpt_FtsY"/>
</dbReference>
<dbReference type="SMART" id="SM00963">
    <property type="entry name" value="SRP54_N"/>
    <property type="match status" value="1"/>
</dbReference>
<feature type="domain" description="SRP54-type proteins GTP-binding" evidence="10">
    <location>
        <begin position="275"/>
        <end position="288"/>
    </location>
</feature>
<dbReference type="InterPro" id="IPR036225">
    <property type="entry name" value="SRP/SRP_N"/>
</dbReference>
<evidence type="ECO:0000259" key="10">
    <source>
        <dbReference type="PROSITE" id="PS00300"/>
    </source>
</evidence>
<dbReference type="FunFam" id="1.20.120.140:FF:000002">
    <property type="entry name" value="Signal recognition particle receptor FtsY"/>
    <property type="match status" value="1"/>
</dbReference>
<dbReference type="GO" id="GO:0005047">
    <property type="term" value="F:signal recognition particle binding"/>
    <property type="evidence" value="ECO:0007669"/>
    <property type="project" value="TreeGrafter"/>
</dbReference>
<keyword evidence="6 9" id="KW-0472">Membrane</keyword>
<evidence type="ECO:0000256" key="8">
    <source>
        <dbReference type="ARBA" id="ARBA00048027"/>
    </source>
</evidence>
<name>A0A1F7RIE7_9BACT</name>
<gene>
    <name evidence="9" type="primary">ftsY</name>
    <name evidence="11" type="ORF">A2042_00975</name>
</gene>
<dbReference type="InterPro" id="IPR000897">
    <property type="entry name" value="SRP54_GTPase_dom"/>
</dbReference>
<dbReference type="EMBL" id="MGDB01000083">
    <property type="protein sequence ID" value="OGL40948.1"/>
    <property type="molecule type" value="Genomic_DNA"/>
</dbReference>
<dbReference type="InterPro" id="IPR013822">
    <property type="entry name" value="Signal_recog_particl_SRP54_hlx"/>
</dbReference>
<dbReference type="Gene3D" id="3.40.50.300">
    <property type="entry name" value="P-loop containing nucleotide triphosphate hydrolases"/>
    <property type="match status" value="1"/>
</dbReference>
<dbReference type="NCBIfam" id="TIGR00064">
    <property type="entry name" value="ftsY"/>
    <property type="match status" value="1"/>
</dbReference>
<dbReference type="Pfam" id="PF02881">
    <property type="entry name" value="SRP54_N"/>
    <property type="match status" value="1"/>
</dbReference>
<comment type="caution">
    <text evidence="11">The sequence shown here is derived from an EMBL/GenBank/DDBJ whole genome shotgun (WGS) entry which is preliminary data.</text>
</comment>
<evidence type="ECO:0000313" key="12">
    <source>
        <dbReference type="Proteomes" id="UP000178526"/>
    </source>
</evidence>
<evidence type="ECO:0000256" key="7">
    <source>
        <dbReference type="ARBA" id="ARBA00023170"/>
    </source>
</evidence>
<sequence length="305" mass="33249">MFSRLKSGLLKTRQGLVLKVENLISLGRGLDEDFFSQLEEILILSDLGIQASERFIRDMRDFVKAQRVKDPAIVKDYLKEKFVEILEQVENSCPATGNPAPFVIMVVGVNGVGKTTTIGKLASQFIQEGKTVLLGAADTFRAAADEQLEIWGKRAEVSVVRGKEGSDPCSVAFDSVQSARAKGIDVLIVDTAGRLHVKKNLMEELRKMKRVLGKAMEGAPHEVLLVLDATTGQNSISQAKMFNETLEITGIALTKLDGTAKGGIIIAITEELKIPVKFIGVGEGIEDLQKFKAKNFVEALFNSEG</sequence>
<dbReference type="InterPro" id="IPR003593">
    <property type="entry name" value="AAA+_ATPase"/>
</dbReference>
<organism evidence="11 12">
    <name type="scientific">Candidatus Schekmanbacteria bacterium GWA2_38_11</name>
    <dbReference type="NCBI Taxonomy" id="1817876"/>
    <lineage>
        <taxon>Bacteria</taxon>
        <taxon>Candidatus Schekmaniibacteriota</taxon>
    </lineage>
</organism>
<dbReference type="Proteomes" id="UP000178526">
    <property type="component" value="Unassembled WGS sequence"/>
</dbReference>
<dbReference type="InterPro" id="IPR042101">
    <property type="entry name" value="SRP54_N_sf"/>
</dbReference>
<proteinExistence type="inferred from homology"/>
<comment type="subunit">
    <text evidence="9">Part of the signal recognition particle protein translocation system, which is composed of SRP and FtsY.</text>
</comment>
<dbReference type="GO" id="GO:0005525">
    <property type="term" value="F:GTP binding"/>
    <property type="evidence" value="ECO:0007669"/>
    <property type="project" value="UniProtKB-UniRule"/>
</dbReference>
<comment type="function">
    <text evidence="9">Involved in targeting and insertion of nascent membrane proteins into the cytoplasmic membrane. Acts as a receptor for the complex formed by the signal recognition particle (SRP) and the ribosome-nascent chain (RNC).</text>
</comment>
<keyword evidence="7 9" id="KW-0675">Receptor</keyword>
<dbReference type="HAMAP" id="MF_00920">
    <property type="entry name" value="FtsY"/>
    <property type="match status" value="1"/>
</dbReference>
<dbReference type="EC" id="3.6.5.4" evidence="9"/>
<dbReference type="PANTHER" id="PTHR43134">
    <property type="entry name" value="SIGNAL RECOGNITION PARTICLE RECEPTOR SUBUNIT ALPHA"/>
    <property type="match status" value="1"/>
</dbReference>
<evidence type="ECO:0000256" key="9">
    <source>
        <dbReference type="HAMAP-Rule" id="MF_00920"/>
    </source>
</evidence>
<dbReference type="InterPro" id="IPR027417">
    <property type="entry name" value="P-loop_NTPase"/>
</dbReference>
<dbReference type="Pfam" id="PF00448">
    <property type="entry name" value="SRP54"/>
    <property type="match status" value="1"/>
</dbReference>
<dbReference type="CDD" id="cd17874">
    <property type="entry name" value="FtsY"/>
    <property type="match status" value="1"/>
</dbReference>
<reference evidence="11 12" key="1">
    <citation type="journal article" date="2016" name="Nat. Commun.">
        <title>Thousands of microbial genomes shed light on interconnected biogeochemical processes in an aquifer system.</title>
        <authorList>
            <person name="Anantharaman K."/>
            <person name="Brown C.T."/>
            <person name="Hug L.A."/>
            <person name="Sharon I."/>
            <person name="Castelle C.J."/>
            <person name="Probst A.J."/>
            <person name="Thomas B.C."/>
            <person name="Singh A."/>
            <person name="Wilkins M.J."/>
            <person name="Karaoz U."/>
            <person name="Brodie E.L."/>
            <person name="Williams K.H."/>
            <person name="Hubbard S.S."/>
            <person name="Banfield J.F."/>
        </authorList>
    </citation>
    <scope>NUCLEOTIDE SEQUENCE [LARGE SCALE GENOMIC DNA]</scope>
</reference>
<dbReference type="PROSITE" id="PS00300">
    <property type="entry name" value="SRP54"/>
    <property type="match status" value="1"/>
</dbReference>
<keyword evidence="5 9" id="KW-0342">GTP-binding</keyword>
<evidence type="ECO:0000256" key="1">
    <source>
        <dbReference type="ARBA" id="ARBA00022475"/>
    </source>
</evidence>
<comment type="similarity">
    <text evidence="9">Belongs to the GTP-binding SRP family. FtsY subfamily.</text>
</comment>
<dbReference type="GO" id="GO:0005886">
    <property type="term" value="C:plasma membrane"/>
    <property type="evidence" value="ECO:0007669"/>
    <property type="project" value="UniProtKB-SubCell"/>
</dbReference>
<dbReference type="GO" id="GO:0003924">
    <property type="term" value="F:GTPase activity"/>
    <property type="evidence" value="ECO:0007669"/>
    <property type="project" value="UniProtKB-UniRule"/>
</dbReference>
<feature type="binding site" evidence="9">
    <location>
        <begin position="254"/>
        <end position="257"/>
    </location>
    <ligand>
        <name>GTP</name>
        <dbReference type="ChEBI" id="CHEBI:37565"/>
    </ligand>
</feature>
<evidence type="ECO:0000256" key="3">
    <source>
        <dbReference type="ARBA" id="ARBA00022741"/>
    </source>
</evidence>
<evidence type="ECO:0000256" key="2">
    <source>
        <dbReference type="ARBA" id="ARBA00022490"/>
    </source>
</evidence>